<protein>
    <submittedName>
        <fullName evidence="1">Uncharacterized protein</fullName>
    </submittedName>
</protein>
<dbReference type="AlphaFoldDB" id="A0A4Q1TG09"/>
<evidence type="ECO:0000313" key="2">
    <source>
        <dbReference type="Proteomes" id="UP000290767"/>
    </source>
</evidence>
<comment type="caution">
    <text evidence="1">The sequence shown here is derived from an EMBL/GenBank/DDBJ whole genome shotgun (WGS) entry which is preliminary data.</text>
</comment>
<dbReference type="RefSeq" id="WP_129421905.1">
    <property type="nucleotide sequence ID" value="NZ_MZMU01000024.1"/>
</dbReference>
<evidence type="ECO:0000313" key="1">
    <source>
        <dbReference type="EMBL" id="RXT16917.1"/>
    </source>
</evidence>
<dbReference type="EMBL" id="MZMU01000024">
    <property type="protein sequence ID" value="RXT16917.1"/>
    <property type="molecule type" value="Genomic_DNA"/>
</dbReference>
<gene>
    <name evidence="1" type="ORF">B5P46_29710</name>
</gene>
<accession>A0A4Q1TG09</accession>
<proteinExistence type="predicted"/>
<name>A0A4Q1TG09_RHILE</name>
<organism evidence="1 2">
    <name type="scientific">Rhizobium leguminosarum</name>
    <dbReference type="NCBI Taxonomy" id="384"/>
    <lineage>
        <taxon>Bacteria</taxon>
        <taxon>Pseudomonadati</taxon>
        <taxon>Pseudomonadota</taxon>
        <taxon>Alphaproteobacteria</taxon>
        <taxon>Hyphomicrobiales</taxon>
        <taxon>Rhizobiaceae</taxon>
        <taxon>Rhizobium/Agrobacterium group</taxon>
        <taxon>Rhizobium</taxon>
    </lineage>
</organism>
<reference evidence="1 2" key="1">
    <citation type="submission" date="2017-03" db="EMBL/GenBank/DDBJ databases">
        <authorList>
            <person name="Safronova V.I."/>
            <person name="Sazanova A.L."/>
            <person name="Chirak E.R."/>
        </authorList>
    </citation>
    <scope>NUCLEOTIDE SEQUENCE [LARGE SCALE GENOMIC DNA]</scope>
    <source>
        <strain evidence="1 2">Tri-43</strain>
    </source>
</reference>
<sequence>MNDNEEAVTVLKLDIELNLTGPMQALVNKQAAALLRSVADRLEKDDLQDGFEEINDENGNQIGEIYVDYSDMITY</sequence>
<dbReference type="Proteomes" id="UP000290767">
    <property type="component" value="Unassembled WGS sequence"/>
</dbReference>